<keyword evidence="9" id="KW-1185">Reference proteome</keyword>
<comment type="subcellular location">
    <subcellularLocation>
        <location evidence="1">Membrane</location>
        <topology evidence="1">Multi-pass membrane protein</topology>
    </subcellularLocation>
</comment>
<feature type="transmembrane region" description="Helical" evidence="6">
    <location>
        <begin position="126"/>
        <end position="144"/>
    </location>
</feature>
<keyword evidence="3 6" id="KW-0812">Transmembrane</keyword>
<evidence type="ECO:0000256" key="2">
    <source>
        <dbReference type="ARBA" id="ARBA00022448"/>
    </source>
</evidence>
<dbReference type="InterPro" id="IPR027469">
    <property type="entry name" value="Cation_efflux_TMD_sf"/>
</dbReference>
<feature type="transmembrane region" description="Helical" evidence="6">
    <location>
        <begin position="178"/>
        <end position="196"/>
    </location>
</feature>
<evidence type="ECO:0000256" key="4">
    <source>
        <dbReference type="ARBA" id="ARBA00022989"/>
    </source>
</evidence>
<dbReference type="InterPro" id="IPR002524">
    <property type="entry name" value="Cation_efflux"/>
</dbReference>
<evidence type="ECO:0000313" key="9">
    <source>
        <dbReference type="Proteomes" id="UP001596137"/>
    </source>
</evidence>
<dbReference type="PANTHER" id="PTHR13414:SF9">
    <property type="entry name" value="PROTON-COUPLED ZINC ANTIPORTER SLC30A9, MITOCHONDRIAL"/>
    <property type="match status" value="1"/>
</dbReference>
<dbReference type="Proteomes" id="UP001596137">
    <property type="component" value="Unassembled WGS sequence"/>
</dbReference>
<keyword evidence="4 6" id="KW-1133">Transmembrane helix</keyword>
<evidence type="ECO:0000256" key="6">
    <source>
        <dbReference type="SAM" id="Phobius"/>
    </source>
</evidence>
<dbReference type="SUPFAM" id="SSF161111">
    <property type="entry name" value="Cation efflux protein transmembrane domain-like"/>
    <property type="match status" value="1"/>
</dbReference>
<evidence type="ECO:0000256" key="1">
    <source>
        <dbReference type="ARBA" id="ARBA00004141"/>
    </source>
</evidence>
<feature type="transmembrane region" description="Helical" evidence="6">
    <location>
        <begin position="202"/>
        <end position="222"/>
    </location>
</feature>
<comment type="caution">
    <text evidence="8">The sequence shown here is derived from an EMBL/GenBank/DDBJ whole genome shotgun (WGS) entry which is preliminary data.</text>
</comment>
<dbReference type="InterPro" id="IPR036837">
    <property type="entry name" value="Cation_efflux_CTD_sf"/>
</dbReference>
<sequence>MSENRQEEQDSQGSESLLTVVIAAAVNLVIAVAKVAAGLLSGSAAMLSEAAHSFADTATELLLVLAVRRGARPADDSHPFGHGKSAFFWALMAAGATLVVGAGFSITHGVQTILYGEELADLTVSYVVLAVAVVLETVSFLRALRQIRGEARRWRVSPRDYVAITSDTAVKAVLFEDAAALAGIVIAAGGLFGYQLTGSPLWDGAASVLIGLLLLGIALYLIRANASLLIGQAAPPMLRDAIRAELDSRPEVVETVELLTMMLGPSDILVAAKVDFGHEYTGDRLEEAADRVERAITGRWPEVSHVFLDPTPGRAARRRAAEADGGAP</sequence>
<evidence type="ECO:0000313" key="8">
    <source>
        <dbReference type="EMBL" id="MFC6082898.1"/>
    </source>
</evidence>
<reference evidence="9" key="1">
    <citation type="journal article" date="2019" name="Int. J. Syst. Evol. Microbiol.">
        <title>The Global Catalogue of Microorganisms (GCM) 10K type strain sequencing project: providing services to taxonomists for standard genome sequencing and annotation.</title>
        <authorList>
            <consortium name="The Broad Institute Genomics Platform"/>
            <consortium name="The Broad Institute Genome Sequencing Center for Infectious Disease"/>
            <person name="Wu L."/>
            <person name="Ma J."/>
        </authorList>
    </citation>
    <scope>NUCLEOTIDE SEQUENCE [LARGE SCALE GENOMIC DNA]</scope>
    <source>
        <strain evidence="9">JCM 30346</strain>
    </source>
</reference>
<dbReference type="NCBIfam" id="TIGR01297">
    <property type="entry name" value="CDF"/>
    <property type="match status" value="1"/>
</dbReference>
<gene>
    <name evidence="8" type="ORF">ACFP1K_17135</name>
</gene>
<keyword evidence="5 6" id="KW-0472">Membrane</keyword>
<feature type="transmembrane region" description="Helical" evidence="6">
    <location>
        <begin position="86"/>
        <end position="106"/>
    </location>
</feature>
<dbReference type="EMBL" id="JBHSRF010000022">
    <property type="protein sequence ID" value="MFC6082898.1"/>
    <property type="molecule type" value="Genomic_DNA"/>
</dbReference>
<name>A0ABW1NIV6_9ACTN</name>
<dbReference type="Pfam" id="PF01545">
    <property type="entry name" value="Cation_efflux"/>
    <property type="match status" value="1"/>
</dbReference>
<dbReference type="Gene3D" id="1.20.1510.10">
    <property type="entry name" value="Cation efflux protein transmembrane domain"/>
    <property type="match status" value="1"/>
</dbReference>
<keyword evidence="2" id="KW-0813">Transport</keyword>
<dbReference type="PANTHER" id="PTHR13414">
    <property type="entry name" value="HUEL-CATION TRANSPORTER"/>
    <property type="match status" value="1"/>
</dbReference>
<evidence type="ECO:0000256" key="3">
    <source>
        <dbReference type="ARBA" id="ARBA00022692"/>
    </source>
</evidence>
<proteinExistence type="predicted"/>
<feature type="domain" description="Cation efflux protein transmembrane" evidence="7">
    <location>
        <begin position="20"/>
        <end position="230"/>
    </location>
</feature>
<feature type="transmembrane region" description="Helical" evidence="6">
    <location>
        <begin position="20"/>
        <end position="40"/>
    </location>
</feature>
<dbReference type="InterPro" id="IPR040177">
    <property type="entry name" value="SLC30A9"/>
</dbReference>
<evidence type="ECO:0000256" key="5">
    <source>
        <dbReference type="ARBA" id="ARBA00023136"/>
    </source>
</evidence>
<dbReference type="SUPFAM" id="SSF160240">
    <property type="entry name" value="Cation efflux protein cytoplasmic domain-like"/>
    <property type="match status" value="1"/>
</dbReference>
<dbReference type="InterPro" id="IPR058533">
    <property type="entry name" value="Cation_efflux_TM"/>
</dbReference>
<evidence type="ECO:0000259" key="7">
    <source>
        <dbReference type="Pfam" id="PF01545"/>
    </source>
</evidence>
<protein>
    <submittedName>
        <fullName evidence="8">Cation diffusion facilitator family transporter</fullName>
    </submittedName>
</protein>
<accession>A0ABW1NIV6</accession>
<dbReference type="RefSeq" id="WP_380753899.1">
    <property type="nucleotide sequence ID" value="NZ_JBHSRF010000022.1"/>
</dbReference>
<organism evidence="8 9">
    <name type="scientific">Sphaerisporangium aureirubrum</name>
    <dbReference type="NCBI Taxonomy" id="1544736"/>
    <lineage>
        <taxon>Bacteria</taxon>
        <taxon>Bacillati</taxon>
        <taxon>Actinomycetota</taxon>
        <taxon>Actinomycetes</taxon>
        <taxon>Streptosporangiales</taxon>
        <taxon>Streptosporangiaceae</taxon>
        <taxon>Sphaerisporangium</taxon>
    </lineage>
</organism>